<accession>A0A2H4ZKI5</accession>
<evidence type="ECO:0000313" key="1">
    <source>
        <dbReference type="EMBL" id="AUF82062.1"/>
    </source>
</evidence>
<sequence length="102" mass="12380">MISKRIPLFINSEYPLWLTRSLLMYVGKKNEVDMVDWIKSKHNCLIINKKKDVETIKNMKFFYPDGTIFDAHTDEEMEFIMNEEDEFDEPQDGDYWYDDHFV</sequence>
<organism evidence="1">
    <name type="scientific">Cryptophlebia leucotreta granulosis virus</name>
    <name type="common">ClGV</name>
    <name type="synonym">Cryptophlebia leucotreta granulovirus</name>
    <dbReference type="NCBI Taxonomy" id="35254"/>
    <lineage>
        <taxon>Viruses</taxon>
        <taxon>Viruses incertae sedis</taxon>
        <taxon>Naldaviricetes</taxon>
        <taxon>Lefavirales</taxon>
        <taxon>Baculoviridae</taxon>
        <taxon>Betabaculovirus</taxon>
        <taxon>Betabaculovirus cryleucotretae</taxon>
    </lineage>
</organism>
<name>A0A2H4ZKI5_GVCL</name>
<proteinExistence type="predicted"/>
<reference evidence="1" key="1">
    <citation type="journal article" date="2017" name="Int. J. Mol. Sci.">
        <title>Genome Analysis and Genetic Stability of the Cryptophlebia leucotreta Granulovirus (CrleGV-SA) after 15 Years of Commercial Use as a Biopesticide.</title>
        <authorList>
            <person name="van der Merwe M."/>
            <person name="Jukes M.D."/>
            <person name="Rabalski L."/>
            <person name="Knox C."/>
            <person name="Opoku-Debrah J.K."/>
            <person name="Moore S.D."/>
            <person name="Krejmer-Rabalska M."/>
            <person name="Szewczyk B."/>
            <person name="Hill M.P."/>
        </authorList>
    </citation>
    <scope>NUCLEOTIDE SEQUENCE</scope>
    <source>
        <strain evidence="1">CrleGV-SA</strain>
    </source>
</reference>
<organismHost>
    <name type="scientific">Tortricidae</name>
    <dbReference type="NCBI Taxonomy" id="7139"/>
</organismHost>
<protein>
    <submittedName>
        <fullName evidence="1">Late expression factor-6</fullName>
    </submittedName>
</protein>
<dbReference type="EMBL" id="MF974563">
    <property type="protein sequence ID" value="AUF82062.1"/>
    <property type="molecule type" value="Genomic_DNA"/>
</dbReference>